<dbReference type="Proteomes" id="UP000266743">
    <property type="component" value="Chromosome 11"/>
</dbReference>
<name>A0A3L6KSL3_9TRYP</name>
<reference evidence="3 4" key="1">
    <citation type="submission" date="2018-09" db="EMBL/GenBank/DDBJ databases">
        <title>whole genome sequence of T. equiperdum IVM-t1 strain.</title>
        <authorList>
            <person name="Suganuma K."/>
        </authorList>
    </citation>
    <scope>NUCLEOTIDE SEQUENCE [LARGE SCALE GENOMIC DNA]</scope>
    <source>
        <strain evidence="3 4">IVM-t1</strain>
    </source>
</reference>
<protein>
    <submittedName>
        <fullName evidence="3">Uncharacterized protein</fullName>
    </submittedName>
</protein>
<feature type="compositionally biased region" description="Low complexity" evidence="1">
    <location>
        <begin position="330"/>
        <end position="341"/>
    </location>
</feature>
<feature type="region of interest" description="Disordered" evidence="1">
    <location>
        <begin position="109"/>
        <end position="135"/>
    </location>
</feature>
<organism evidence="3 4">
    <name type="scientific">Trypanosoma brucei equiperdum</name>
    <dbReference type="NCBI Taxonomy" id="630700"/>
    <lineage>
        <taxon>Eukaryota</taxon>
        <taxon>Discoba</taxon>
        <taxon>Euglenozoa</taxon>
        <taxon>Kinetoplastea</taxon>
        <taxon>Metakinetoplastina</taxon>
        <taxon>Trypanosomatida</taxon>
        <taxon>Trypanosomatidae</taxon>
        <taxon>Trypanosoma</taxon>
    </lineage>
</organism>
<accession>A0A3L6KSL3</accession>
<feature type="region of interest" description="Disordered" evidence="1">
    <location>
        <begin position="318"/>
        <end position="348"/>
    </location>
</feature>
<comment type="caution">
    <text evidence="3">The sequence shown here is derived from an EMBL/GenBank/DDBJ whole genome shotgun (WGS) entry which is preliminary data.</text>
</comment>
<dbReference type="EMBL" id="QSBY01000011">
    <property type="protein sequence ID" value="RHW67423.1"/>
    <property type="molecule type" value="Genomic_DNA"/>
</dbReference>
<evidence type="ECO:0000256" key="2">
    <source>
        <dbReference type="SAM" id="Phobius"/>
    </source>
</evidence>
<keyword evidence="2" id="KW-0812">Transmembrane</keyword>
<feature type="compositionally biased region" description="Acidic residues" evidence="1">
    <location>
        <begin position="121"/>
        <end position="130"/>
    </location>
</feature>
<feature type="transmembrane region" description="Helical" evidence="2">
    <location>
        <begin position="406"/>
        <end position="425"/>
    </location>
</feature>
<sequence>MAPEAAAKMISEDRTAPNGGKVSTDITGDYFFGRIFLRPYDVASLLAAFEGKMRHVSMEKQHSSLHLKPIPRWQGGEGGGFGAREGKSFPALPSAFALAGEVTAKVVTAGPKNTEDGSNLLDDEDEDDDAANAGGAATKYNLDDRRSFNATIEEENLVFVMKYLDAVLGDMFGIQHQYHARITNELLVKREMAIYALQQKKKVTTKKEHRYRSMEEVDETVAVEDSCGDSFSRKARGEGVSKMLMVRGERTAAAPVRASSLTRTPPKRFVGSTAGASAVGSAIAHAAVASAAASTFRMNSGRSSSDMEVETGADAFEATSGHAKDDDESSSAASSDDGSGSTARPTVTIAKPTIRTMMAAVTTNPLRVMMILLMTRVTVTVKVTVMITVTAVKKTAAMATTAVTRFPYTITILSMVTTMKMITAIKMARVRTAKMNATARALPCTVVGGMTVRVMMITPPLAATTLGMMMTTQETTLMTTLGMTMTMMMMMTTTMMMMNITNGSNEPRWLGGGGRTRGAFVVGGRLQFVSRCKGLLHYKYMGCLENFVC</sequence>
<gene>
    <name evidence="3" type="ORF">DPX39_110023200</name>
</gene>
<proteinExistence type="predicted"/>
<evidence type="ECO:0000313" key="4">
    <source>
        <dbReference type="Proteomes" id="UP000266743"/>
    </source>
</evidence>
<feature type="transmembrane region" description="Helical" evidence="2">
    <location>
        <begin position="437"/>
        <end position="457"/>
    </location>
</feature>
<keyword evidence="2" id="KW-1133">Transmembrane helix</keyword>
<keyword evidence="2" id="KW-0472">Membrane</keyword>
<feature type="transmembrane region" description="Helical" evidence="2">
    <location>
        <begin position="477"/>
        <end position="498"/>
    </location>
</feature>
<evidence type="ECO:0000256" key="1">
    <source>
        <dbReference type="SAM" id="MobiDB-lite"/>
    </source>
</evidence>
<dbReference type="AlphaFoldDB" id="A0A3L6KSL3"/>
<evidence type="ECO:0000313" key="3">
    <source>
        <dbReference type="EMBL" id="RHW67423.1"/>
    </source>
</evidence>